<accession>A0ACB9Q2V3</accession>
<comment type="caution">
    <text evidence="1">The sequence shown here is derived from an EMBL/GenBank/DDBJ whole genome shotgun (WGS) entry which is preliminary data.</text>
</comment>
<reference evidence="1 2" key="1">
    <citation type="journal article" date="2022" name="DNA Res.">
        <title>Chromosomal-level genome assembly of the orchid tree Bauhinia variegata (Leguminosae; Cercidoideae) supports the allotetraploid origin hypothesis of Bauhinia.</title>
        <authorList>
            <person name="Zhong Y."/>
            <person name="Chen Y."/>
            <person name="Zheng D."/>
            <person name="Pang J."/>
            <person name="Liu Y."/>
            <person name="Luo S."/>
            <person name="Meng S."/>
            <person name="Qian L."/>
            <person name="Wei D."/>
            <person name="Dai S."/>
            <person name="Zhou R."/>
        </authorList>
    </citation>
    <scope>NUCLEOTIDE SEQUENCE [LARGE SCALE GENOMIC DNA]</scope>
    <source>
        <strain evidence="1">BV-YZ2020</strain>
    </source>
</reference>
<name>A0ACB9Q2V3_BAUVA</name>
<dbReference type="EMBL" id="CM039427">
    <property type="protein sequence ID" value="KAI4355117.1"/>
    <property type="molecule type" value="Genomic_DNA"/>
</dbReference>
<sequence length="134" mass="15638">MRDKCLVYPVGYKRWKFHIFWTLVKLLNSSRNFSSHGVQEIPKRLQIKQRKILNLPEILGQFLQLNEHRNQKLSNLVSDSTQIASLDTAVDHMPLSSTEFSQVVCPQWPQHLLASVLCLKKFMEILQNPPNELE</sequence>
<gene>
    <name evidence="1" type="ORF">L6164_003921</name>
</gene>
<dbReference type="Proteomes" id="UP000828941">
    <property type="component" value="Chromosome 2"/>
</dbReference>
<evidence type="ECO:0000313" key="1">
    <source>
        <dbReference type="EMBL" id="KAI4355117.1"/>
    </source>
</evidence>
<keyword evidence="2" id="KW-1185">Reference proteome</keyword>
<evidence type="ECO:0000313" key="2">
    <source>
        <dbReference type="Proteomes" id="UP000828941"/>
    </source>
</evidence>
<organism evidence="1 2">
    <name type="scientific">Bauhinia variegata</name>
    <name type="common">Purple orchid tree</name>
    <name type="synonym">Phanera variegata</name>
    <dbReference type="NCBI Taxonomy" id="167791"/>
    <lineage>
        <taxon>Eukaryota</taxon>
        <taxon>Viridiplantae</taxon>
        <taxon>Streptophyta</taxon>
        <taxon>Embryophyta</taxon>
        <taxon>Tracheophyta</taxon>
        <taxon>Spermatophyta</taxon>
        <taxon>Magnoliopsida</taxon>
        <taxon>eudicotyledons</taxon>
        <taxon>Gunneridae</taxon>
        <taxon>Pentapetalae</taxon>
        <taxon>rosids</taxon>
        <taxon>fabids</taxon>
        <taxon>Fabales</taxon>
        <taxon>Fabaceae</taxon>
        <taxon>Cercidoideae</taxon>
        <taxon>Cercideae</taxon>
        <taxon>Bauhiniinae</taxon>
        <taxon>Bauhinia</taxon>
    </lineage>
</organism>
<protein>
    <submittedName>
        <fullName evidence="1">Uncharacterized protein</fullName>
    </submittedName>
</protein>
<proteinExistence type="predicted"/>